<name>A0A6J5L049_9CAUD</name>
<proteinExistence type="predicted"/>
<reference evidence="1" key="1">
    <citation type="submission" date="2020-04" db="EMBL/GenBank/DDBJ databases">
        <authorList>
            <person name="Chiriac C."/>
            <person name="Salcher M."/>
            <person name="Ghai R."/>
            <person name="Kavagutti S V."/>
        </authorList>
    </citation>
    <scope>NUCLEOTIDE SEQUENCE</scope>
</reference>
<sequence>MAFTSPVAALPNLNSVTLVGGRRRQMLAEFTLASDAVGTYSFPQVIPKGARILDIRLNASATLGASATLAIGVSGTTGKYRAAAVFTTADQWVSVALNAAMGVELTADEQIILTVAVAALPSSGRLLMEVQYVLD</sequence>
<gene>
    <name evidence="1" type="ORF">UFOVP78_5</name>
</gene>
<organism evidence="1">
    <name type="scientific">uncultured Caudovirales phage</name>
    <dbReference type="NCBI Taxonomy" id="2100421"/>
    <lineage>
        <taxon>Viruses</taxon>
        <taxon>Duplodnaviria</taxon>
        <taxon>Heunggongvirae</taxon>
        <taxon>Uroviricota</taxon>
        <taxon>Caudoviricetes</taxon>
        <taxon>Peduoviridae</taxon>
        <taxon>Maltschvirus</taxon>
        <taxon>Maltschvirus maltsch</taxon>
    </lineage>
</organism>
<dbReference type="EMBL" id="LR796203">
    <property type="protein sequence ID" value="CAB4126647.1"/>
    <property type="molecule type" value="Genomic_DNA"/>
</dbReference>
<protein>
    <submittedName>
        <fullName evidence="1">Uncharacterized protein</fullName>
    </submittedName>
</protein>
<accession>A0A6J5L049</accession>
<evidence type="ECO:0000313" key="1">
    <source>
        <dbReference type="EMBL" id="CAB4126647.1"/>
    </source>
</evidence>